<dbReference type="GO" id="GO:0016020">
    <property type="term" value="C:membrane"/>
    <property type="evidence" value="ECO:0007669"/>
    <property type="project" value="UniProtKB-SubCell"/>
</dbReference>
<dbReference type="InParanoid" id="A0A0U5JJH8"/>
<dbReference type="Pfam" id="PF00916">
    <property type="entry name" value="Sulfate_transp"/>
    <property type="match status" value="1"/>
</dbReference>
<dbReference type="RefSeq" id="WP_059062196.1">
    <property type="nucleotide sequence ID" value="NZ_LN879502.1"/>
</dbReference>
<dbReference type="GO" id="GO:0055085">
    <property type="term" value="P:transmembrane transport"/>
    <property type="evidence" value="ECO:0007669"/>
    <property type="project" value="InterPro"/>
</dbReference>
<organism evidence="7 8">
    <name type="scientific">Candidatus Protochlamydia naegleriophila</name>
    <dbReference type="NCBI Taxonomy" id="389348"/>
    <lineage>
        <taxon>Bacteria</taxon>
        <taxon>Pseudomonadati</taxon>
        <taxon>Chlamydiota</taxon>
        <taxon>Chlamydiia</taxon>
        <taxon>Parachlamydiales</taxon>
        <taxon>Parachlamydiaceae</taxon>
        <taxon>Candidatus Protochlamydia</taxon>
    </lineage>
</organism>
<keyword evidence="4 5" id="KW-0472">Membrane</keyword>
<sequence>MKNFFSNLKLYSQDYVPKTFICLREGYSFSLFLNDLFAGITVGVIALPLAMAFAIGSGVPPERGLFTAIIAGFLISFLGGSRVQIGGPTGAFVVIVYGIVQKYGYDGLAAATLIGGLLIILMGLARCGVLLRFIPYPVTTGFTTGIAVTIFSSQIKDFFGLRMEQVPAEFIDKWSAYASQIHTCSLCAVLLAGGTLTLIFTLRYFYPRFPGTILAVILAGLIAYALQLPIETIETKFGGIPNMLPAPSIPALSFEKIQEVFPAAITIALLGGIESLLSAMVADGMTGHRHRSNSELVAQGIANIGSVLFGGIPATGAIARTSANIKMGAKTPIAGMIHAGTLLLLMLFLSPFASKIPLAALSAVLIFVAWNMSELPHFVEILRSDLSDAAVLVITFLLTVLIDLTVAVQVGVILSAILFLKKMSDSTTIEACRILVLEESKQAPQEPEAEILLREDVPSDVIVFEMKGPFFFGVADLLNETLRRMNEKPRVFILRMRHVPMIDTTGLHALKQFAIKCKTQGILFLISGARPAVIASIKSIQLEKIIGLEHFFPAIDLALIHARKNYSESGGKADLQLHTVPFKTH</sequence>
<reference evidence="8" key="1">
    <citation type="submission" date="2015-09" db="EMBL/GenBank/DDBJ databases">
        <authorList>
            <person name="Bertelli C."/>
        </authorList>
    </citation>
    <scope>NUCLEOTIDE SEQUENCE [LARGE SCALE GENOMIC DNA]</scope>
    <source>
        <strain evidence="8">KNic</strain>
    </source>
</reference>
<dbReference type="AlphaFoldDB" id="A0A0U5JJH8"/>
<evidence type="ECO:0000256" key="5">
    <source>
        <dbReference type="SAM" id="Phobius"/>
    </source>
</evidence>
<dbReference type="InterPro" id="IPR001902">
    <property type="entry name" value="SLC26A/SulP_fam"/>
</dbReference>
<feature type="transmembrane region" description="Helical" evidence="5">
    <location>
        <begin position="103"/>
        <end position="124"/>
    </location>
</feature>
<gene>
    <name evidence="7" type="ORF">PNK_2362</name>
</gene>
<dbReference type="EMBL" id="LN879502">
    <property type="protein sequence ID" value="CUI17958.1"/>
    <property type="molecule type" value="Genomic_DNA"/>
</dbReference>
<keyword evidence="2 5" id="KW-0812">Transmembrane</keyword>
<dbReference type="STRING" id="389348.PNK_2362"/>
<feature type="transmembrane region" description="Helical" evidence="5">
    <location>
        <begin position="393"/>
        <end position="420"/>
    </location>
</feature>
<evidence type="ECO:0000313" key="7">
    <source>
        <dbReference type="EMBL" id="CUI17958.1"/>
    </source>
</evidence>
<evidence type="ECO:0000256" key="4">
    <source>
        <dbReference type="ARBA" id="ARBA00023136"/>
    </source>
</evidence>
<feature type="transmembrane region" description="Helical" evidence="5">
    <location>
        <begin position="212"/>
        <end position="230"/>
    </location>
</feature>
<accession>A0A0U5JJH8</accession>
<dbReference type="FunCoup" id="A0A0U5JJH8">
    <property type="interactions" value="150"/>
</dbReference>
<feature type="domain" description="STAS" evidence="6">
    <location>
        <begin position="451"/>
        <end position="562"/>
    </location>
</feature>
<feature type="transmembrane region" description="Helical" evidence="5">
    <location>
        <begin position="260"/>
        <end position="284"/>
    </location>
</feature>
<protein>
    <submittedName>
        <fullName evidence="7">Putative sulfate transporter</fullName>
    </submittedName>
</protein>
<dbReference type="InterPro" id="IPR011547">
    <property type="entry name" value="SLC26A/SulP_dom"/>
</dbReference>
<proteinExistence type="predicted"/>
<feature type="transmembrane region" description="Helical" evidence="5">
    <location>
        <begin position="36"/>
        <end position="57"/>
    </location>
</feature>
<feature type="transmembrane region" description="Helical" evidence="5">
    <location>
        <begin position="136"/>
        <end position="155"/>
    </location>
</feature>
<evidence type="ECO:0000256" key="1">
    <source>
        <dbReference type="ARBA" id="ARBA00004141"/>
    </source>
</evidence>
<dbReference type="InterPro" id="IPR036513">
    <property type="entry name" value="STAS_dom_sf"/>
</dbReference>
<dbReference type="Proteomes" id="UP000069902">
    <property type="component" value="Chromosome cPNK"/>
</dbReference>
<feature type="transmembrane region" description="Helical" evidence="5">
    <location>
        <begin position="296"/>
        <end position="319"/>
    </location>
</feature>
<dbReference type="SUPFAM" id="SSF52091">
    <property type="entry name" value="SpoIIaa-like"/>
    <property type="match status" value="1"/>
</dbReference>
<dbReference type="PANTHER" id="PTHR11814">
    <property type="entry name" value="SULFATE TRANSPORTER"/>
    <property type="match status" value="1"/>
</dbReference>
<keyword evidence="3 5" id="KW-1133">Transmembrane helix</keyword>
<feature type="transmembrane region" description="Helical" evidence="5">
    <location>
        <begin position="64"/>
        <end position="83"/>
    </location>
</feature>
<name>A0A0U5JJH8_9BACT</name>
<dbReference type="PROSITE" id="PS50801">
    <property type="entry name" value="STAS"/>
    <property type="match status" value="1"/>
</dbReference>
<dbReference type="PATRIC" id="fig|389348.3.peg.2651"/>
<evidence type="ECO:0000259" key="6">
    <source>
        <dbReference type="PROSITE" id="PS50801"/>
    </source>
</evidence>
<evidence type="ECO:0000256" key="2">
    <source>
        <dbReference type="ARBA" id="ARBA00022692"/>
    </source>
</evidence>
<feature type="transmembrane region" description="Helical" evidence="5">
    <location>
        <begin position="356"/>
        <end position="373"/>
    </location>
</feature>
<keyword evidence="8" id="KW-1185">Reference proteome</keyword>
<comment type="subcellular location">
    <subcellularLocation>
        <location evidence="1">Membrane</location>
        <topology evidence="1">Multi-pass membrane protein</topology>
    </subcellularLocation>
</comment>
<dbReference type="Gene3D" id="3.30.750.24">
    <property type="entry name" value="STAS domain"/>
    <property type="match status" value="1"/>
</dbReference>
<dbReference type="InterPro" id="IPR002645">
    <property type="entry name" value="STAS_dom"/>
</dbReference>
<feature type="transmembrane region" description="Helical" evidence="5">
    <location>
        <begin position="331"/>
        <end position="349"/>
    </location>
</feature>
<dbReference type="KEGG" id="pnl:PNK_2362"/>
<evidence type="ECO:0000313" key="8">
    <source>
        <dbReference type="Proteomes" id="UP000069902"/>
    </source>
</evidence>
<dbReference type="CDD" id="cd07042">
    <property type="entry name" value="STAS_SulP_like_sulfate_transporter"/>
    <property type="match status" value="1"/>
</dbReference>
<evidence type="ECO:0000256" key="3">
    <source>
        <dbReference type="ARBA" id="ARBA00022989"/>
    </source>
</evidence>
<dbReference type="Pfam" id="PF01740">
    <property type="entry name" value="STAS"/>
    <property type="match status" value="1"/>
</dbReference>
<dbReference type="NCBIfam" id="TIGR00815">
    <property type="entry name" value="sulP"/>
    <property type="match status" value="1"/>
</dbReference>